<gene>
    <name evidence="1" type="ORF">METZ01_LOCUS311864</name>
</gene>
<evidence type="ECO:0000313" key="1">
    <source>
        <dbReference type="EMBL" id="SVC59010.1"/>
    </source>
</evidence>
<proteinExistence type="predicted"/>
<accession>A0A382NE76</accession>
<name>A0A382NE76_9ZZZZ</name>
<dbReference type="AlphaFoldDB" id="A0A382NE76"/>
<reference evidence="1" key="1">
    <citation type="submission" date="2018-05" db="EMBL/GenBank/DDBJ databases">
        <authorList>
            <person name="Lanie J.A."/>
            <person name="Ng W.-L."/>
            <person name="Kazmierczak K.M."/>
            <person name="Andrzejewski T.M."/>
            <person name="Davidsen T.M."/>
            <person name="Wayne K.J."/>
            <person name="Tettelin H."/>
            <person name="Glass J.I."/>
            <person name="Rusch D."/>
            <person name="Podicherti R."/>
            <person name="Tsui H.-C.T."/>
            <person name="Winkler M.E."/>
        </authorList>
    </citation>
    <scope>NUCLEOTIDE SEQUENCE</scope>
</reference>
<sequence length="98" mass="11232">MGLIHNFPTGYKRHFYISCAISSKMLAPIAGSRNRLMRLYERLGFIPIGDNEVVLVTPKVYSTYLGNIDDLMPAKPHMEKHSPYGQKERVEMMGMLEE</sequence>
<dbReference type="EMBL" id="UINC01099610">
    <property type="protein sequence ID" value="SVC59010.1"/>
    <property type="molecule type" value="Genomic_DNA"/>
</dbReference>
<organism evidence="1">
    <name type="scientific">marine metagenome</name>
    <dbReference type="NCBI Taxonomy" id="408172"/>
    <lineage>
        <taxon>unclassified sequences</taxon>
        <taxon>metagenomes</taxon>
        <taxon>ecological metagenomes</taxon>
    </lineage>
</organism>
<protein>
    <submittedName>
        <fullName evidence="1">Uncharacterized protein</fullName>
    </submittedName>
</protein>